<keyword evidence="3" id="KW-0378">Hydrolase</keyword>
<feature type="transmembrane region" description="Helical" evidence="6">
    <location>
        <begin position="12"/>
        <end position="34"/>
    </location>
</feature>
<feature type="transmembrane region" description="Helical" evidence="6">
    <location>
        <begin position="54"/>
        <end position="75"/>
    </location>
</feature>
<feature type="transmembrane region" description="Helical" evidence="6">
    <location>
        <begin position="191"/>
        <end position="207"/>
    </location>
</feature>
<keyword evidence="5 6" id="KW-0472">Membrane</keyword>
<feature type="transmembrane region" description="Helical" evidence="6">
    <location>
        <begin position="227"/>
        <end position="243"/>
    </location>
</feature>
<proteinExistence type="predicted"/>
<dbReference type="RefSeq" id="WP_344788102.1">
    <property type="nucleotide sequence ID" value="NZ_BAABCA010000004.1"/>
</dbReference>
<evidence type="ECO:0000256" key="3">
    <source>
        <dbReference type="ARBA" id="ARBA00022801"/>
    </source>
</evidence>
<organism evidence="7 8">
    <name type="scientific">Postechiella marina</name>
    <dbReference type="NCBI Taxonomy" id="943941"/>
    <lineage>
        <taxon>Bacteria</taxon>
        <taxon>Pseudomonadati</taxon>
        <taxon>Bacteroidota</taxon>
        <taxon>Flavobacteriia</taxon>
        <taxon>Flavobacteriales</taxon>
        <taxon>Flavobacteriaceae</taxon>
        <taxon>Postechiella</taxon>
    </lineage>
</organism>
<dbReference type="Proteomes" id="UP001501496">
    <property type="component" value="Unassembled WGS sequence"/>
</dbReference>
<protein>
    <submittedName>
        <fullName evidence="7">Ceramidase domain-containing protein</fullName>
    </submittedName>
</protein>
<keyword evidence="4 6" id="KW-1133">Transmembrane helix</keyword>
<comment type="caution">
    <text evidence="7">The sequence shown here is derived from an EMBL/GenBank/DDBJ whole genome shotgun (WGS) entry which is preliminary data.</text>
</comment>
<dbReference type="Pfam" id="PF05875">
    <property type="entry name" value="Ceramidase"/>
    <property type="match status" value="1"/>
</dbReference>
<dbReference type="InterPro" id="IPR008901">
    <property type="entry name" value="ACER"/>
</dbReference>
<dbReference type="PANTHER" id="PTHR34368:SF1">
    <property type="entry name" value="OS01G0962200 PROTEIN"/>
    <property type="match status" value="1"/>
</dbReference>
<reference evidence="8" key="1">
    <citation type="journal article" date="2019" name="Int. J. Syst. Evol. Microbiol.">
        <title>The Global Catalogue of Microorganisms (GCM) 10K type strain sequencing project: providing services to taxonomists for standard genome sequencing and annotation.</title>
        <authorList>
            <consortium name="The Broad Institute Genomics Platform"/>
            <consortium name="The Broad Institute Genome Sequencing Center for Infectious Disease"/>
            <person name="Wu L."/>
            <person name="Ma J."/>
        </authorList>
    </citation>
    <scope>NUCLEOTIDE SEQUENCE [LARGE SCALE GENOMIC DNA]</scope>
    <source>
        <strain evidence="8">JCM 17630</strain>
    </source>
</reference>
<sequence length="253" mass="28982">MNLLRDIKNDKTGFGVLIALGVVAIVIILLTPSIPQNQSYHQFSDTAVLFGIPNFWNVFSNLPFAIVGILGLVNIKVISQNKGVYRVFFYGVIFVSIGSGYYHIHPKDTTLIWDRLPMTIVFMSFVTIIITEFISVKIGRLILIPLLLLGVTSVLYWVAYGELKPYVFIQFYPMLAIPVVLLFFKSNYNKVYAYWLLLLAYVMAKFLECFDYQMFEYLKIISGHSLKHLIAAIGLFVLLYSYTKRENINKKTS</sequence>
<feature type="transmembrane region" description="Helical" evidence="6">
    <location>
        <begin position="141"/>
        <end position="160"/>
    </location>
</feature>
<feature type="transmembrane region" description="Helical" evidence="6">
    <location>
        <begin position="116"/>
        <end position="134"/>
    </location>
</feature>
<evidence type="ECO:0000256" key="1">
    <source>
        <dbReference type="ARBA" id="ARBA00004141"/>
    </source>
</evidence>
<evidence type="ECO:0000313" key="8">
    <source>
        <dbReference type="Proteomes" id="UP001501496"/>
    </source>
</evidence>
<name>A0ABP8C9V4_9FLAO</name>
<feature type="transmembrane region" description="Helical" evidence="6">
    <location>
        <begin position="87"/>
        <end position="104"/>
    </location>
</feature>
<evidence type="ECO:0000256" key="4">
    <source>
        <dbReference type="ARBA" id="ARBA00022989"/>
    </source>
</evidence>
<evidence type="ECO:0000313" key="7">
    <source>
        <dbReference type="EMBL" id="GAA4236294.1"/>
    </source>
</evidence>
<accession>A0ABP8C9V4</accession>
<feature type="transmembrane region" description="Helical" evidence="6">
    <location>
        <begin position="166"/>
        <end position="184"/>
    </location>
</feature>
<evidence type="ECO:0000256" key="6">
    <source>
        <dbReference type="SAM" id="Phobius"/>
    </source>
</evidence>
<comment type="subcellular location">
    <subcellularLocation>
        <location evidence="1">Membrane</location>
        <topology evidence="1">Multi-pass membrane protein</topology>
    </subcellularLocation>
</comment>
<dbReference type="EMBL" id="BAABCA010000004">
    <property type="protein sequence ID" value="GAA4236294.1"/>
    <property type="molecule type" value="Genomic_DNA"/>
</dbReference>
<keyword evidence="8" id="KW-1185">Reference proteome</keyword>
<dbReference type="PANTHER" id="PTHR34368">
    <property type="entry name" value="OS01G0962200 PROTEIN"/>
    <property type="match status" value="1"/>
</dbReference>
<keyword evidence="2 6" id="KW-0812">Transmembrane</keyword>
<evidence type="ECO:0000256" key="2">
    <source>
        <dbReference type="ARBA" id="ARBA00022692"/>
    </source>
</evidence>
<gene>
    <name evidence="7" type="ORF">GCM10022291_20300</name>
</gene>
<evidence type="ECO:0000256" key="5">
    <source>
        <dbReference type="ARBA" id="ARBA00023136"/>
    </source>
</evidence>